<protein>
    <submittedName>
        <fullName evidence="1">Uncharacterized protein</fullName>
    </submittedName>
</protein>
<organism evidence="1">
    <name type="scientific">marine sediment metagenome</name>
    <dbReference type="NCBI Taxonomy" id="412755"/>
    <lineage>
        <taxon>unclassified sequences</taxon>
        <taxon>metagenomes</taxon>
        <taxon>ecological metagenomes</taxon>
    </lineage>
</organism>
<accession>A0A0F8VNM8</accession>
<comment type="caution">
    <text evidence="1">The sequence shown here is derived from an EMBL/GenBank/DDBJ whole genome shotgun (WGS) entry which is preliminary data.</text>
</comment>
<dbReference type="EMBL" id="LAZR01070048">
    <property type="protein sequence ID" value="KKK45948.1"/>
    <property type="molecule type" value="Genomic_DNA"/>
</dbReference>
<gene>
    <name evidence="1" type="ORF">LCGC14_3164660</name>
</gene>
<dbReference type="Pfam" id="PF21840">
    <property type="entry name" value="DUF6899"/>
    <property type="match status" value="1"/>
</dbReference>
<dbReference type="AlphaFoldDB" id="A0A0F8VNM8"/>
<proteinExistence type="predicted"/>
<reference evidence="1" key="1">
    <citation type="journal article" date="2015" name="Nature">
        <title>Complex archaea that bridge the gap between prokaryotes and eukaryotes.</title>
        <authorList>
            <person name="Spang A."/>
            <person name="Saw J.H."/>
            <person name="Jorgensen S.L."/>
            <person name="Zaremba-Niedzwiedzka K."/>
            <person name="Martijn J."/>
            <person name="Lind A.E."/>
            <person name="van Eijk R."/>
            <person name="Schleper C."/>
            <person name="Guy L."/>
            <person name="Ettema T.J."/>
        </authorList>
    </citation>
    <scope>NUCLEOTIDE SEQUENCE</scope>
</reference>
<name>A0A0F8VNM8_9ZZZZ</name>
<sequence length="91" mass="10950">MPYIKAEERKKFNFILNYLDELIKDSKVFDSIGNVNYLITMICDKYIKEKGEKYENFNNIIGVLECAKLEYYRRKTLPYENTKIEENGDIY</sequence>
<dbReference type="InterPro" id="IPR054194">
    <property type="entry name" value="DUF6899"/>
</dbReference>
<evidence type="ECO:0000313" key="1">
    <source>
        <dbReference type="EMBL" id="KKK45948.1"/>
    </source>
</evidence>